<reference evidence="3" key="1">
    <citation type="submission" date="2019-03" db="EMBL/GenBank/DDBJ databases">
        <title>Long read genome sequence of the mycoparasitic Pythium oligandrum ATCC 38472 isolated from sugarbeet rhizosphere.</title>
        <authorList>
            <person name="Gaulin E."/>
        </authorList>
    </citation>
    <scope>NUCLEOTIDE SEQUENCE</scope>
    <source>
        <strain evidence="3">ATCC 38472_TT</strain>
    </source>
</reference>
<dbReference type="Pfam" id="PF01419">
    <property type="entry name" value="Jacalin"/>
    <property type="match status" value="1"/>
</dbReference>
<feature type="domain" description="Jacalin-type lectin" evidence="2">
    <location>
        <begin position="54"/>
        <end position="172"/>
    </location>
</feature>
<evidence type="ECO:0000313" key="4">
    <source>
        <dbReference type="Proteomes" id="UP000794436"/>
    </source>
</evidence>
<dbReference type="Proteomes" id="UP000794436">
    <property type="component" value="Unassembled WGS sequence"/>
</dbReference>
<name>A0A8K1FEH8_PYTOL</name>
<proteinExistence type="predicted"/>
<dbReference type="EMBL" id="SPLM01000145">
    <property type="protein sequence ID" value="TMW56657.1"/>
    <property type="molecule type" value="Genomic_DNA"/>
</dbReference>
<dbReference type="Gene3D" id="2.100.10.30">
    <property type="entry name" value="Jacalin-like lectin domain"/>
    <property type="match status" value="1"/>
</dbReference>
<evidence type="ECO:0000259" key="2">
    <source>
        <dbReference type="Pfam" id="PF01419"/>
    </source>
</evidence>
<comment type="caution">
    <text evidence="3">The sequence shown here is derived from an EMBL/GenBank/DDBJ whole genome shotgun (WGS) entry which is preliminary data.</text>
</comment>
<evidence type="ECO:0000256" key="1">
    <source>
        <dbReference type="SAM" id="MobiDB-lite"/>
    </source>
</evidence>
<dbReference type="InterPro" id="IPR036404">
    <property type="entry name" value="Jacalin-like_lectin_dom_sf"/>
</dbReference>
<dbReference type="InterPro" id="IPR001229">
    <property type="entry name" value="Jacalin-like_lectin_dom"/>
</dbReference>
<accession>A0A8K1FEH8</accession>
<sequence length="180" mass="20118">MEAPEVTAVQAEGRGEEAVDVGETENLRAPRPHESPLLNPIGLFDKDKVQTSFGYTWQERLFSIGAFEICTSSDRIQSIRNRTLDVFVLNALQATGDTHVFHLFPHEKLLKVEVTATPGVISSVRFVTNLRTSIWFGCHANGALRVFDAPEGHMIHCLYGTYGEKLCRQLGVFYRPEVSP</sequence>
<dbReference type="SUPFAM" id="SSF51101">
    <property type="entry name" value="Mannose-binding lectins"/>
    <property type="match status" value="1"/>
</dbReference>
<organism evidence="3 4">
    <name type="scientific">Pythium oligandrum</name>
    <name type="common">Mycoparasitic fungus</name>
    <dbReference type="NCBI Taxonomy" id="41045"/>
    <lineage>
        <taxon>Eukaryota</taxon>
        <taxon>Sar</taxon>
        <taxon>Stramenopiles</taxon>
        <taxon>Oomycota</taxon>
        <taxon>Peronosporomycetes</taxon>
        <taxon>Pythiales</taxon>
        <taxon>Pythiaceae</taxon>
        <taxon>Pythium</taxon>
    </lineage>
</organism>
<keyword evidence="4" id="KW-1185">Reference proteome</keyword>
<evidence type="ECO:0000313" key="3">
    <source>
        <dbReference type="EMBL" id="TMW56657.1"/>
    </source>
</evidence>
<gene>
    <name evidence="3" type="ORF">Poli38472_006667</name>
</gene>
<protein>
    <recommendedName>
        <fullName evidence="2">Jacalin-type lectin domain-containing protein</fullName>
    </recommendedName>
</protein>
<feature type="region of interest" description="Disordered" evidence="1">
    <location>
        <begin position="1"/>
        <end position="20"/>
    </location>
</feature>
<dbReference type="AlphaFoldDB" id="A0A8K1FEH8"/>